<proteinExistence type="predicted"/>
<dbReference type="EMBL" id="JBALHR010000005">
    <property type="protein sequence ID" value="MEH7828542.1"/>
    <property type="molecule type" value="Genomic_DNA"/>
</dbReference>
<protein>
    <submittedName>
        <fullName evidence="1">Uncharacterized protein</fullName>
    </submittedName>
</protein>
<comment type="caution">
    <text evidence="1">The sequence shown here is derived from an EMBL/GenBank/DDBJ whole genome shotgun (WGS) entry which is preliminary data.</text>
</comment>
<evidence type="ECO:0000313" key="1">
    <source>
        <dbReference type="EMBL" id="MEH7828542.1"/>
    </source>
</evidence>
<dbReference type="Proteomes" id="UP001431963">
    <property type="component" value="Unassembled WGS sequence"/>
</dbReference>
<organism evidence="1 2">
    <name type="scientific">Gemmobacter denitrificans</name>
    <dbReference type="NCBI Taxonomy" id="3123040"/>
    <lineage>
        <taxon>Bacteria</taxon>
        <taxon>Pseudomonadati</taxon>
        <taxon>Pseudomonadota</taxon>
        <taxon>Alphaproteobacteria</taxon>
        <taxon>Rhodobacterales</taxon>
        <taxon>Paracoccaceae</taxon>
        <taxon>Gemmobacter</taxon>
    </lineage>
</organism>
<dbReference type="RefSeq" id="WP_335422595.1">
    <property type="nucleotide sequence ID" value="NZ_JBALHR010000005.1"/>
</dbReference>
<accession>A0ABU8BV16</accession>
<sequence length="635" mass="68960">MARLGLLFLWQTGLLEGRALGLRQDIIATALAGLVLLVPGLLAAQTRVEPDGPDGPLRLRLDAFLPTTRIRAEIDGQTSDVGLVWVGRDLVVTLPDGVPGGEHVLVLYRRAAEGDTELGRWRFATASGGADVSLTGSLEAGWATGPAGDETRLNGSGRLGFTAGGGRWQGSLGFLQSRDPETRASSTEVTDWYLEHHGRLAGRDLILRLGTQELPAETLLNDQGQRRGLSFRLAGVEGRDDVMVFAVQPDTGSGQANLAGLSDQDDLVRGVAGHVFPFAGSSQRLDITAFSGRADLGSLRLRPGDVQGWGLRLSGPLAIGPSDYEIGYAETSTRRDGAALRQGTALSAEMTFGLLPEGDDTSLSLTFEGARVDRAFQSPLNPGLLSDVQGGGAVLRYTSSVWQWQLSGHRLRDNLDDRPRIPTEEYRDLGFDLFYQPDDFTGGWQNGMTFYASLTQDEQVRRHTPDGAASAQDFRLHSLSFGADKVQPDYGWSLAYTQDRLDDLTGRPDETRHRLEGLFAYTPDDSTTLTLAAELGQVKTPQNRYHSQRVEMAYGFDLVPDLWSMLVEAGALRHEDPEQEDGAYFGLELGRKLTPDTSLLLRADWGRGAEALELAPGKGWVFALTLRRDFAIGGP</sequence>
<keyword evidence="2" id="KW-1185">Reference proteome</keyword>
<name>A0ABU8BV16_9RHOB</name>
<gene>
    <name evidence="1" type="ORF">V6590_10305</name>
</gene>
<reference evidence="1" key="1">
    <citation type="submission" date="2024-02" db="EMBL/GenBank/DDBJ databases">
        <title>Genome sequences of strain Gemmobacter sp. JM10B15.</title>
        <authorList>
            <person name="Zhang M."/>
        </authorList>
    </citation>
    <scope>NUCLEOTIDE SEQUENCE</scope>
    <source>
        <strain evidence="1">JM10B15</strain>
    </source>
</reference>
<evidence type="ECO:0000313" key="2">
    <source>
        <dbReference type="Proteomes" id="UP001431963"/>
    </source>
</evidence>